<dbReference type="InterPro" id="IPR006166">
    <property type="entry name" value="ERCC4_domain"/>
</dbReference>
<evidence type="ECO:0000256" key="6">
    <source>
        <dbReference type="ARBA" id="ARBA00022759"/>
    </source>
</evidence>
<comment type="similarity">
    <text evidence="3 14">Belongs to the XPF family.</text>
</comment>
<dbReference type="GO" id="GO:0000712">
    <property type="term" value="P:resolution of meiotic recombination intermediates"/>
    <property type="evidence" value="ECO:0007669"/>
    <property type="project" value="TreeGrafter"/>
</dbReference>
<keyword evidence="13" id="KW-0469">Meiosis</keyword>
<dbReference type="GO" id="GO:0000727">
    <property type="term" value="P:double-strand break repair via break-induced replication"/>
    <property type="evidence" value="ECO:0007669"/>
    <property type="project" value="UniProtKB-UniRule"/>
</dbReference>
<evidence type="ECO:0000256" key="13">
    <source>
        <dbReference type="ARBA" id="ARBA00023254"/>
    </source>
</evidence>
<evidence type="ECO:0000313" key="17">
    <source>
        <dbReference type="Proteomes" id="UP000030755"/>
    </source>
</evidence>
<evidence type="ECO:0000256" key="14">
    <source>
        <dbReference type="RuleBase" id="RU369042"/>
    </source>
</evidence>
<comment type="function">
    <text evidence="14">Interacts with EME1 to form a DNA structure-specific endonuclease with substrate preference for branched DNA structures with a 5'-end at the branch nick. Typical substrates include 3'-flap structures, D-loops, replication forks and nicked Holliday junctions. May be required in mitosis for the processing of stalled or collapsed replication fork intermediates. May be required in meiosis for the repair of meiosis-specific double strand breaks subsequent to single-end invasion (SEI).</text>
</comment>
<sequence length="684" mass="78723">MTRPQRLARFNPESCANPLYYEWMHELYTDAASIGSKSVFSLKKPQAMDAIKSHPEKIRNPKDLIKLKGVGASTVGRLEKRARELVAADPFYKDHFEFDYEDGQEGKGKPEKKRKNAARKTREYVPEYRSGAYALLIALSTAPEEGLTKLQLIEQSEKHCNASFTIAEKNQFYTAWNSIKTLVDKELVYSYGFPVRYRLTEDGMDLAERLKKAASGGGSGVKSSRPELNSLNSESIRVMDFEDVKKKKRKVGKEVELNTLNQESIRMLDVEVDVGKVQTKRRKVDETVTQVVSSAVKKMQKVEECLSDSSLIVLSSDDDYYKKDDITKRFMDDSIEDKLSQKSNRLTSETFIIDSFKSSSQIKSTSISISDGINDFNVDSLQFEPHVLKAGSYKILFVLDNREKLSPQDSAYIQDSLAKKQTPVITLPLDVGDFLWVAIGHDQHGNELRVVLDFMGERKRLDDLLHSIDDGRYAEQKHRLYLSNIGHVFYIIENYSVNQSDDDANEKQFEKIQSSIISSQIVESFIVKRTKSLDDTIDYFSILTNKINKFYNGKDIYVYPHHLFGKFESLAEMNKRSTKIYPNIERFHYPYEAYMESLSKSKNLTIKEQFLKMLKRIRGISGDKAMDIVYKYPTLKSLMDAYESCLSEEEKKNLFTNFPNRARRFGPQLSTKLYHLFNDFEYTS</sequence>
<dbReference type="PANTHER" id="PTHR13451:SF0">
    <property type="entry name" value="CROSSOVER JUNCTION ENDONUCLEASE MUS81"/>
    <property type="match status" value="1"/>
</dbReference>
<keyword evidence="11 14" id="KW-0234">DNA repair</keyword>
<dbReference type="OrthoDB" id="5963188at2759"/>
<dbReference type="CDD" id="cd21036">
    <property type="entry name" value="WH_MUS81"/>
    <property type="match status" value="1"/>
</dbReference>
<name>A0A075B302_ROZAC</name>
<protein>
    <recommendedName>
        <fullName evidence="14">Crossover junction endonuclease MUS81</fullName>
        <ecNumber evidence="14">3.1.22.-</ecNumber>
    </recommendedName>
</protein>
<evidence type="ECO:0000256" key="8">
    <source>
        <dbReference type="ARBA" id="ARBA00022801"/>
    </source>
</evidence>
<dbReference type="Pfam" id="PF21136">
    <property type="entry name" value="WHD_MUS81"/>
    <property type="match status" value="1"/>
</dbReference>
<comment type="subcellular location">
    <subcellularLocation>
        <location evidence="2 14">Nucleus</location>
    </subcellularLocation>
</comment>
<dbReference type="GO" id="GO:0003677">
    <property type="term" value="F:DNA binding"/>
    <property type="evidence" value="ECO:0007669"/>
    <property type="project" value="UniProtKB-UniRule"/>
</dbReference>
<dbReference type="Pfam" id="PF14716">
    <property type="entry name" value="HHH_8"/>
    <property type="match status" value="1"/>
</dbReference>
<evidence type="ECO:0000256" key="2">
    <source>
        <dbReference type="ARBA" id="ARBA00004123"/>
    </source>
</evidence>
<evidence type="ECO:0000256" key="4">
    <source>
        <dbReference type="ARBA" id="ARBA00022722"/>
    </source>
</evidence>
<evidence type="ECO:0000256" key="3">
    <source>
        <dbReference type="ARBA" id="ARBA00010015"/>
    </source>
</evidence>
<dbReference type="InterPro" id="IPR042530">
    <property type="entry name" value="EME1/EME2_C"/>
</dbReference>
<organism evidence="16 17">
    <name type="scientific">Rozella allomycis (strain CSF55)</name>
    <dbReference type="NCBI Taxonomy" id="988480"/>
    <lineage>
        <taxon>Eukaryota</taxon>
        <taxon>Fungi</taxon>
        <taxon>Fungi incertae sedis</taxon>
        <taxon>Cryptomycota</taxon>
        <taxon>Cryptomycota incertae sedis</taxon>
        <taxon>Rozella</taxon>
    </lineage>
</organism>
<dbReference type="Gene3D" id="1.10.150.670">
    <property type="entry name" value="Crossover junction endonuclease EME1, DNA-binding domain"/>
    <property type="match status" value="1"/>
</dbReference>
<dbReference type="GO" id="GO:0046872">
    <property type="term" value="F:metal ion binding"/>
    <property type="evidence" value="ECO:0007669"/>
    <property type="project" value="UniProtKB-UniRule"/>
</dbReference>
<dbReference type="SMART" id="SM00891">
    <property type="entry name" value="ERCC4"/>
    <property type="match status" value="1"/>
</dbReference>
<dbReference type="GO" id="GO:0008821">
    <property type="term" value="F:crossover junction DNA endonuclease activity"/>
    <property type="evidence" value="ECO:0007669"/>
    <property type="project" value="UniProtKB-UniRule"/>
</dbReference>
<dbReference type="InterPro" id="IPR027421">
    <property type="entry name" value="DNA_pol_lamdba_lyase_dom_sf"/>
</dbReference>
<evidence type="ECO:0000313" key="16">
    <source>
        <dbReference type="EMBL" id="EPZ36724.1"/>
    </source>
</evidence>
<dbReference type="InterPro" id="IPR047416">
    <property type="entry name" value="XPF_nuclease_Mus81"/>
</dbReference>
<dbReference type="CDD" id="cd20074">
    <property type="entry name" value="XPF_nuclease_Mus81"/>
    <property type="match status" value="1"/>
</dbReference>
<dbReference type="InterPro" id="IPR033309">
    <property type="entry name" value="Mus81"/>
</dbReference>
<dbReference type="Proteomes" id="UP000030755">
    <property type="component" value="Unassembled WGS sequence"/>
</dbReference>
<evidence type="ECO:0000256" key="5">
    <source>
        <dbReference type="ARBA" id="ARBA00022723"/>
    </source>
</evidence>
<evidence type="ECO:0000256" key="11">
    <source>
        <dbReference type="ARBA" id="ARBA00023204"/>
    </source>
</evidence>
<keyword evidence="9 14" id="KW-0460">Magnesium</keyword>
<comment type="cofactor">
    <cofactor evidence="1 14">
        <name>Mg(2+)</name>
        <dbReference type="ChEBI" id="CHEBI:18420"/>
    </cofactor>
</comment>
<dbReference type="SUPFAM" id="SSF52980">
    <property type="entry name" value="Restriction endonuclease-like"/>
    <property type="match status" value="1"/>
</dbReference>
<proteinExistence type="inferred from homology"/>
<dbReference type="AlphaFoldDB" id="A0A075B302"/>
<accession>A0A075B302</accession>
<dbReference type="EMBL" id="KE560467">
    <property type="protein sequence ID" value="EPZ36724.1"/>
    <property type="molecule type" value="Genomic_DNA"/>
</dbReference>
<reference evidence="16 17" key="1">
    <citation type="journal article" date="2013" name="Curr. Biol.">
        <title>Shared signatures of parasitism and phylogenomics unite Cryptomycota and microsporidia.</title>
        <authorList>
            <person name="James T.Y."/>
            <person name="Pelin A."/>
            <person name="Bonen L."/>
            <person name="Ahrendt S."/>
            <person name="Sain D."/>
            <person name="Corradi N."/>
            <person name="Stajich J.E."/>
        </authorList>
    </citation>
    <scope>NUCLEOTIDE SEQUENCE [LARGE SCALE GENOMIC DNA]</scope>
    <source>
        <strain evidence="16 17">CSF55</strain>
    </source>
</reference>
<evidence type="ECO:0000259" key="15">
    <source>
        <dbReference type="SMART" id="SM00891"/>
    </source>
</evidence>
<dbReference type="GO" id="GO:0048257">
    <property type="term" value="F:3'-flap endonuclease activity"/>
    <property type="evidence" value="ECO:0007669"/>
    <property type="project" value="TreeGrafter"/>
</dbReference>
<evidence type="ECO:0000256" key="7">
    <source>
        <dbReference type="ARBA" id="ARBA00022763"/>
    </source>
</evidence>
<gene>
    <name evidence="16" type="ORF">O9G_002335</name>
</gene>
<dbReference type="Gene3D" id="3.40.50.10130">
    <property type="match status" value="1"/>
</dbReference>
<dbReference type="GO" id="GO:0005634">
    <property type="term" value="C:nucleus"/>
    <property type="evidence" value="ECO:0007669"/>
    <property type="project" value="UniProtKB-SubCell"/>
</dbReference>
<keyword evidence="5 14" id="KW-0479">Metal-binding</keyword>
<dbReference type="STRING" id="988480.A0A075B302"/>
<evidence type="ECO:0000256" key="1">
    <source>
        <dbReference type="ARBA" id="ARBA00001946"/>
    </source>
</evidence>
<keyword evidence="6 14" id="KW-0255">Endonuclease</keyword>
<dbReference type="InterPro" id="IPR011335">
    <property type="entry name" value="Restrct_endonuc-II-like"/>
</dbReference>
<dbReference type="EC" id="3.1.22.-" evidence="14"/>
<dbReference type="Pfam" id="PF21292">
    <property type="entry name" value="EME1-MUS81_C"/>
    <property type="match status" value="1"/>
</dbReference>
<evidence type="ECO:0000256" key="10">
    <source>
        <dbReference type="ARBA" id="ARBA00023172"/>
    </source>
</evidence>
<keyword evidence="17" id="KW-1185">Reference proteome</keyword>
<keyword evidence="4 14" id="KW-0540">Nuclease</keyword>
<dbReference type="GO" id="GO:0006308">
    <property type="term" value="P:DNA catabolic process"/>
    <property type="evidence" value="ECO:0007669"/>
    <property type="project" value="UniProtKB-UniRule"/>
</dbReference>
<dbReference type="InterPro" id="IPR036388">
    <property type="entry name" value="WH-like_DNA-bd_sf"/>
</dbReference>
<dbReference type="GO" id="GO:0048476">
    <property type="term" value="C:Holliday junction resolvase complex"/>
    <property type="evidence" value="ECO:0007669"/>
    <property type="project" value="UniProtKB-UniRule"/>
</dbReference>
<dbReference type="Gene3D" id="1.10.150.110">
    <property type="entry name" value="DNA polymerase beta, N-terminal domain-like"/>
    <property type="match status" value="1"/>
</dbReference>
<keyword evidence="8 14" id="KW-0378">Hydrolase</keyword>
<dbReference type="GO" id="GO:0031573">
    <property type="term" value="P:mitotic intra-S DNA damage checkpoint signaling"/>
    <property type="evidence" value="ECO:0007669"/>
    <property type="project" value="TreeGrafter"/>
</dbReference>
<evidence type="ECO:0000256" key="9">
    <source>
        <dbReference type="ARBA" id="ARBA00022842"/>
    </source>
</evidence>
<dbReference type="InterPro" id="IPR047417">
    <property type="entry name" value="WHD_MUS81"/>
</dbReference>
<dbReference type="HOGENOM" id="CLU_014329_1_1_1"/>
<dbReference type="OMA" id="ELGDAMW"/>
<keyword evidence="10 14" id="KW-0233">DNA recombination</keyword>
<feature type="domain" description="ERCC4" evidence="15">
    <location>
        <begin position="396"/>
        <end position="496"/>
    </location>
</feature>
<keyword evidence="7 14" id="KW-0227">DNA damage</keyword>
<dbReference type="InterPro" id="IPR010996">
    <property type="entry name" value="HHH_MUS81"/>
</dbReference>
<dbReference type="Pfam" id="PF02732">
    <property type="entry name" value="ERCC4"/>
    <property type="match status" value="1"/>
</dbReference>
<keyword evidence="12 14" id="KW-0539">Nucleus</keyword>
<comment type="subunit">
    <text evidence="14">Interacts with EME1.</text>
</comment>
<dbReference type="FunFam" id="1.10.10.10:FF:000307">
    <property type="entry name" value="Crossover junction endonuclease MUS81"/>
    <property type="match status" value="1"/>
</dbReference>
<dbReference type="PANTHER" id="PTHR13451">
    <property type="entry name" value="CLASS II CROSSOVER JUNCTION ENDONUCLEASE MUS81"/>
    <property type="match status" value="1"/>
</dbReference>
<evidence type="ECO:0000256" key="12">
    <source>
        <dbReference type="ARBA" id="ARBA00023242"/>
    </source>
</evidence>
<dbReference type="SUPFAM" id="SSF47802">
    <property type="entry name" value="DNA polymerase beta, N-terminal domain-like"/>
    <property type="match status" value="1"/>
</dbReference>
<dbReference type="Gene3D" id="1.10.10.10">
    <property type="entry name" value="Winged helix-like DNA-binding domain superfamily/Winged helix DNA-binding domain"/>
    <property type="match status" value="1"/>
</dbReference>